<feature type="transmembrane region" description="Helical" evidence="1">
    <location>
        <begin position="6"/>
        <end position="29"/>
    </location>
</feature>
<evidence type="ECO:0000256" key="1">
    <source>
        <dbReference type="SAM" id="Phobius"/>
    </source>
</evidence>
<evidence type="ECO:0000313" key="2">
    <source>
        <dbReference type="EMBL" id="UTC28323.1"/>
    </source>
</evidence>
<gene>
    <name evidence="2" type="ORF">GURKE_02920</name>
</gene>
<name>A0A9E7SQL0_9CAUD</name>
<keyword evidence="1" id="KW-0472">Membrane</keyword>
<proteinExistence type="predicted"/>
<organism evidence="2 3">
    <name type="scientific">Brevundimonas phage vB_BpoS-Gurke</name>
    <dbReference type="NCBI Taxonomy" id="2948599"/>
    <lineage>
        <taxon>Viruses</taxon>
        <taxon>Duplodnaviria</taxon>
        <taxon>Heunggongvirae</taxon>
        <taxon>Uroviricota</taxon>
        <taxon>Caudoviricetes</taxon>
        <taxon>Jeanschmidtviridae</taxon>
        <taxon>Kikimoravirus</taxon>
        <taxon>Kikimoravirus gurke</taxon>
    </lineage>
</organism>
<dbReference type="Proteomes" id="UP001055634">
    <property type="component" value="Segment"/>
</dbReference>
<dbReference type="EMBL" id="ON529850">
    <property type="protein sequence ID" value="UTC28323.1"/>
    <property type="molecule type" value="Genomic_DNA"/>
</dbReference>
<protein>
    <submittedName>
        <fullName evidence="2">Uncharacterized protein</fullName>
    </submittedName>
</protein>
<keyword evidence="3" id="KW-1185">Reference proteome</keyword>
<keyword evidence="1" id="KW-1133">Transmembrane helix</keyword>
<feature type="transmembrane region" description="Helical" evidence="1">
    <location>
        <begin position="41"/>
        <end position="61"/>
    </location>
</feature>
<sequence>MNTQSIHILALLVLLPGAIASAAWFVLACRFRGGFGVTWRSMALSGAAFVCLTSALVYVLYHPNALPELLGHIVLPPNPFQVS</sequence>
<keyword evidence="1" id="KW-0812">Transmembrane</keyword>
<reference evidence="2" key="1">
    <citation type="submission" date="2022-04" db="EMBL/GenBank/DDBJ databases">
        <authorList>
            <person name="Friedrich I."/>
            <person name="Schneider D."/>
            <person name="Poehlein A."/>
            <person name="Hertel R."/>
            <person name="Daniel R."/>
        </authorList>
    </citation>
    <scope>NUCLEOTIDE SEQUENCE</scope>
</reference>
<accession>A0A9E7SQL0</accession>
<evidence type="ECO:0000313" key="3">
    <source>
        <dbReference type="Proteomes" id="UP001055634"/>
    </source>
</evidence>